<feature type="non-terminal residue" evidence="6">
    <location>
        <position position="214"/>
    </location>
</feature>
<keyword evidence="5" id="KW-0677">Repeat</keyword>
<reference evidence="6 7" key="1">
    <citation type="journal article" date="2016" name="Genome Biol. Evol.">
        <title>Gene Family Evolution Reflects Adaptation to Soil Environmental Stressors in the Genome of the Collembolan Orchesella cincta.</title>
        <authorList>
            <person name="Faddeeva-Vakhrusheva A."/>
            <person name="Derks M.F."/>
            <person name="Anvar S.Y."/>
            <person name="Agamennone V."/>
            <person name="Suring W."/>
            <person name="Smit S."/>
            <person name="van Straalen N.M."/>
            <person name="Roelofs D."/>
        </authorList>
    </citation>
    <scope>NUCLEOTIDE SEQUENCE [LARGE SCALE GENOMIC DNA]</scope>
    <source>
        <tissue evidence="6">Mixed pool</tissue>
    </source>
</reference>
<dbReference type="InterPro" id="IPR051973">
    <property type="entry name" value="tRNA_Anticodon_Mtase-Reg"/>
</dbReference>
<dbReference type="STRING" id="48709.A0A1D2N8F3"/>
<evidence type="ECO:0000256" key="5">
    <source>
        <dbReference type="ARBA" id="ARBA00022737"/>
    </source>
</evidence>
<comment type="caution">
    <text evidence="6">The sequence shown here is derived from an EMBL/GenBank/DDBJ whole genome shotgun (WGS) entry which is preliminary data.</text>
</comment>
<dbReference type="PANTHER" id="PTHR14344:SF3">
    <property type="entry name" value="WD REPEAT-CONTAINING PROTEIN 6"/>
    <property type="match status" value="1"/>
</dbReference>
<accession>A0A1D2N8F3</accession>
<evidence type="ECO:0000256" key="2">
    <source>
        <dbReference type="ARBA" id="ARBA00022490"/>
    </source>
</evidence>
<keyword evidence="7" id="KW-1185">Reference proteome</keyword>
<dbReference type="EMBL" id="LJIJ01000147">
    <property type="protein sequence ID" value="ODN01543.1"/>
    <property type="molecule type" value="Genomic_DNA"/>
</dbReference>
<name>A0A1D2N8F3_ORCCI</name>
<comment type="subcellular location">
    <subcellularLocation>
        <location evidence="1">Cytoplasm</location>
    </subcellularLocation>
</comment>
<proteinExistence type="predicted"/>
<dbReference type="GO" id="GO:0005737">
    <property type="term" value="C:cytoplasm"/>
    <property type="evidence" value="ECO:0007669"/>
    <property type="project" value="UniProtKB-SubCell"/>
</dbReference>
<protein>
    <submittedName>
        <fullName evidence="6">WD repeat-containing protein 6</fullName>
    </submittedName>
</protein>
<keyword evidence="2" id="KW-0963">Cytoplasm</keyword>
<evidence type="ECO:0000313" key="7">
    <source>
        <dbReference type="Proteomes" id="UP000094527"/>
    </source>
</evidence>
<dbReference type="InterPro" id="IPR036322">
    <property type="entry name" value="WD40_repeat_dom_sf"/>
</dbReference>
<keyword evidence="4" id="KW-0819">tRNA processing</keyword>
<dbReference type="Gene3D" id="2.130.10.10">
    <property type="entry name" value="YVTN repeat-like/Quinoprotein amine dehydrogenase"/>
    <property type="match status" value="1"/>
</dbReference>
<dbReference type="AlphaFoldDB" id="A0A1D2N8F3"/>
<gene>
    <name evidence="6" type="ORF">Ocin01_05128</name>
</gene>
<dbReference type="InterPro" id="IPR015943">
    <property type="entry name" value="WD40/YVTN_repeat-like_dom_sf"/>
</dbReference>
<dbReference type="GO" id="GO:0030488">
    <property type="term" value="P:tRNA methylation"/>
    <property type="evidence" value="ECO:0007669"/>
    <property type="project" value="TreeGrafter"/>
</dbReference>
<evidence type="ECO:0000256" key="1">
    <source>
        <dbReference type="ARBA" id="ARBA00004496"/>
    </source>
</evidence>
<evidence type="ECO:0000313" key="6">
    <source>
        <dbReference type="EMBL" id="ODN01543.1"/>
    </source>
</evidence>
<dbReference type="OrthoDB" id="5594999at2759"/>
<dbReference type="SUPFAM" id="SSF50978">
    <property type="entry name" value="WD40 repeat-like"/>
    <property type="match status" value="1"/>
</dbReference>
<dbReference type="PANTHER" id="PTHR14344">
    <property type="entry name" value="WD REPEAT PROTEIN"/>
    <property type="match status" value="1"/>
</dbReference>
<sequence>MFVNMTHMLVCGFQKEDFIVYSYNDKRTLAKIPCSGGGNRKWDFKYGHGEQGSRNASFTFVKDREIFYTYLPMEGYLNVVMKEGLHCRTINCAIEHKTSERNGIDYFTGSEDGTLKWFQWDVANQRILCIQNMQNHLSSVRSVCVVKDVSNRTLVFSGGGRSQLCIYSLDFINDTMELMKEIVLVKTTCKQTEGDVRIMDIAVIDGACQGSDDL</sequence>
<dbReference type="Proteomes" id="UP000094527">
    <property type="component" value="Unassembled WGS sequence"/>
</dbReference>
<evidence type="ECO:0000256" key="4">
    <source>
        <dbReference type="ARBA" id="ARBA00022694"/>
    </source>
</evidence>
<keyword evidence="3" id="KW-0853">WD repeat</keyword>
<organism evidence="6 7">
    <name type="scientific">Orchesella cincta</name>
    <name type="common">Springtail</name>
    <name type="synonym">Podura cincta</name>
    <dbReference type="NCBI Taxonomy" id="48709"/>
    <lineage>
        <taxon>Eukaryota</taxon>
        <taxon>Metazoa</taxon>
        <taxon>Ecdysozoa</taxon>
        <taxon>Arthropoda</taxon>
        <taxon>Hexapoda</taxon>
        <taxon>Collembola</taxon>
        <taxon>Entomobryomorpha</taxon>
        <taxon>Entomobryoidea</taxon>
        <taxon>Orchesellidae</taxon>
        <taxon>Orchesellinae</taxon>
        <taxon>Orchesella</taxon>
    </lineage>
</organism>
<evidence type="ECO:0000256" key="3">
    <source>
        <dbReference type="ARBA" id="ARBA00022574"/>
    </source>
</evidence>